<dbReference type="CDD" id="cd00487">
    <property type="entry name" value="Pep_deformylase"/>
    <property type="match status" value="1"/>
</dbReference>
<dbReference type="PANTHER" id="PTHR10458">
    <property type="entry name" value="PEPTIDE DEFORMYLASE"/>
    <property type="match status" value="1"/>
</dbReference>
<proteinExistence type="inferred from homology"/>
<dbReference type="InterPro" id="IPR023635">
    <property type="entry name" value="Peptide_deformylase"/>
</dbReference>
<keyword evidence="2 6" id="KW-0479">Metal-binding</keyword>
<feature type="region of interest" description="Disordered" evidence="7">
    <location>
        <begin position="150"/>
        <end position="182"/>
    </location>
</feature>
<dbReference type="GO" id="GO:0042586">
    <property type="term" value="F:peptide deformylase activity"/>
    <property type="evidence" value="ECO:0007669"/>
    <property type="project" value="UniProtKB-UniRule"/>
</dbReference>
<dbReference type="AlphaFoldDB" id="A0A1H0WF73"/>
<evidence type="ECO:0000256" key="7">
    <source>
        <dbReference type="SAM" id="MobiDB-lite"/>
    </source>
</evidence>
<keyword evidence="5 6" id="KW-0408">Iron</keyword>
<name>A0A1H0WF73_9ACTN</name>
<comment type="cofactor">
    <cofactor evidence="6">
        <name>Fe(2+)</name>
        <dbReference type="ChEBI" id="CHEBI:29033"/>
    </cofactor>
    <text evidence="6">Binds 1 Fe(2+) ion.</text>
</comment>
<evidence type="ECO:0000256" key="2">
    <source>
        <dbReference type="ARBA" id="ARBA00022723"/>
    </source>
</evidence>
<keyword evidence="4 6" id="KW-0648">Protein biosynthesis</keyword>
<dbReference type="GO" id="GO:0046872">
    <property type="term" value="F:metal ion binding"/>
    <property type="evidence" value="ECO:0007669"/>
    <property type="project" value="UniProtKB-KW"/>
</dbReference>
<protein>
    <recommendedName>
        <fullName evidence="6">Peptide deformylase</fullName>
        <shortName evidence="6">PDF</shortName>
        <ecNumber evidence="6">3.5.1.88</ecNumber>
    </recommendedName>
    <alternativeName>
        <fullName evidence="6">Polypeptide deformylase</fullName>
    </alternativeName>
</protein>
<feature type="active site" evidence="6">
    <location>
        <position position="132"/>
    </location>
</feature>
<dbReference type="GO" id="GO:0006412">
    <property type="term" value="P:translation"/>
    <property type="evidence" value="ECO:0007669"/>
    <property type="project" value="UniProtKB-UniRule"/>
</dbReference>
<comment type="function">
    <text evidence="6">Removes the formyl group from the N-terminal Met of newly synthesized proteins. Requires at least a dipeptide for an efficient rate of reaction. N-terminal L-methionine is a prerequisite for activity but the enzyme has broad specificity at other positions.</text>
</comment>
<dbReference type="PRINTS" id="PR01576">
    <property type="entry name" value="PDEFORMYLASE"/>
</dbReference>
<dbReference type="PANTHER" id="PTHR10458:SF2">
    <property type="entry name" value="PEPTIDE DEFORMYLASE, MITOCHONDRIAL"/>
    <property type="match status" value="1"/>
</dbReference>
<dbReference type="Gene3D" id="3.90.45.10">
    <property type="entry name" value="Peptide deformylase"/>
    <property type="match status" value="1"/>
</dbReference>
<dbReference type="OrthoDB" id="9804313at2"/>
<dbReference type="NCBIfam" id="NF001159">
    <property type="entry name" value="PRK00150.1-3"/>
    <property type="match status" value="1"/>
</dbReference>
<feature type="binding site" evidence="6">
    <location>
        <position position="135"/>
    </location>
    <ligand>
        <name>Fe cation</name>
        <dbReference type="ChEBI" id="CHEBI:24875"/>
    </ligand>
</feature>
<evidence type="ECO:0000313" key="9">
    <source>
        <dbReference type="Proteomes" id="UP000199497"/>
    </source>
</evidence>
<evidence type="ECO:0000256" key="5">
    <source>
        <dbReference type="ARBA" id="ARBA00023004"/>
    </source>
</evidence>
<evidence type="ECO:0000256" key="3">
    <source>
        <dbReference type="ARBA" id="ARBA00022801"/>
    </source>
</evidence>
<dbReference type="InterPro" id="IPR036821">
    <property type="entry name" value="Peptide_deformylase_sf"/>
</dbReference>
<dbReference type="EC" id="3.5.1.88" evidence="6"/>
<dbReference type="HAMAP" id="MF_00163">
    <property type="entry name" value="Pep_deformylase"/>
    <property type="match status" value="1"/>
</dbReference>
<dbReference type="RefSeq" id="WP_092603744.1">
    <property type="nucleotide sequence ID" value="NZ_FNJR01000012.1"/>
</dbReference>
<evidence type="ECO:0000256" key="4">
    <source>
        <dbReference type="ARBA" id="ARBA00022917"/>
    </source>
</evidence>
<dbReference type="Pfam" id="PF01327">
    <property type="entry name" value="Pep_deformylase"/>
    <property type="match status" value="1"/>
</dbReference>
<dbReference type="Proteomes" id="UP000199497">
    <property type="component" value="Unassembled WGS sequence"/>
</dbReference>
<organism evidence="8 9">
    <name type="scientific">Actinopolyspora xinjiangensis</name>
    <dbReference type="NCBI Taxonomy" id="405564"/>
    <lineage>
        <taxon>Bacteria</taxon>
        <taxon>Bacillati</taxon>
        <taxon>Actinomycetota</taxon>
        <taxon>Actinomycetes</taxon>
        <taxon>Actinopolysporales</taxon>
        <taxon>Actinopolysporaceae</taxon>
        <taxon>Actinopolyspora</taxon>
    </lineage>
</organism>
<evidence type="ECO:0000313" key="8">
    <source>
        <dbReference type="EMBL" id="SDP89354.1"/>
    </source>
</evidence>
<dbReference type="EMBL" id="FNJR01000012">
    <property type="protein sequence ID" value="SDP89354.1"/>
    <property type="molecule type" value="Genomic_DNA"/>
</dbReference>
<feature type="binding site" evidence="6">
    <location>
        <position position="131"/>
    </location>
    <ligand>
        <name>Fe cation</name>
        <dbReference type="ChEBI" id="CHEBI:24875"/>
    </ligand>
</feature>
<gene>
    <name evidence="6" type="primary">def</name>
    <name evidence="8" type="ORF">SAMN04487905_1127</name>
</gene>
<dbReference type="NCBIfam" id="TIGR00079">
    <property type="entry name" value="pept_deformyl"/>
    <property type="match status" value="1"/>
</dbReference>
<comment type="catalytic activity">
    <reaction evidence="6">
        <text>N-terminal N-formyl-L-methionyl-[peptide] + H2O = N-terminal L-methionyl-[peptide] + formate</text>
        <dbReference type="Rhea" id="RHEA:24420"/>
        <dbReference type="Rhea" id="RHEA-COMP:10639"/>
        <dbReference type="Rhea" id="RHEA-COMP:10640"/>
        <dbReference type="ChEBI" id="CHEBI:15377"/>
        <dbReference type="ChEBI" id="CHEBI:15740"/>
        <dbReference type="ChEBI" id="CHEBI:49298"/>
        <dbReference type="ChEBI" id="CHEBI:64731"/>
        <dbReference type="EC" id="3.5.1.88"/>
    </reaction>
</comment>
<keyword evidence="9" id="KW-1185">Reference proteome</keyword>
<dbReference type="SUPFAM" id="SSF56420">
    <property type="entry name" value="Peptide deformylase"/>
    <property type="match status" value="1"/>
</dbReference>
<sequence length="182" mass="19643">MSVRPIRLLGDPVLRNGSAEVVDFDRQLRGLVRDLWDTMESSGGAGLAAPQLGEPLLVFTYHCAGHAGHLVNPSLYPLGEQKHDAPEGCLSVPGADRVCPRYRTVLVRGWNMHGEPVEVAGSELLARCLQHETDHLHGVIFLDRLDECSQPSRTGRGPAESPLGEAGPVTEQDPQSSFGGLH</sequence>
<keyword evidence="3 6" id="KW-0378">Hydrolase</keyword>
<feature type="compositionally biased region" description="Polar residues" evidence="7">
    <location>
        <begin position="172"/>
        <end position="182"/>
    </location>
</feature>
<reference evidence="9" key="1">
    <citation type="submission" date="2016-10" db="EMBL/GenBank/DDBJ databases">
        <authorList>
            <person name="Varghese N."/>
            <person name="Submissions S."/>
        </authorList>
    </citation>
    <scope>NUCLEOTIDE SEQUENCE [LARGE SCALE GENOMIC DNA]</scope>
    <source>
        <strain evidence="9">DSM 46732</strain>
    </source>
</reference>
<evidence type="ECO:0000256" key="6">
    <source>
        <dbReference type="HAMAP-Rule" id="MF_00163"/>
    </source>
</evidence>
<dbReference type="PIRSF" id="PIRSF004749">
    <property type="entry name" value="Pep_def"/>
    <property type="match status" value="1"/>
</dbReference>
<dbReference type="STRING" id="405564.SAMN04487905_1127"/>
<evidence type="ECO:0000256" key="1">
    <source>
        <dbReference type="ARBA" id="ARBA00010759"/>
    </source>
</evidence>
<comment type="similarity">
    <text evidence="1 6">Belongs to the polypeptide deformylase family.</text>
</comment>
<accession>A0A1H0WF73</accession>
<feature type="binding site" evidence="6">
    <location>
        <position position="89"/>
    </location>
    <ligand>
        <name>Fe cation</name>
        <dbReference type="ChEBI" id="CHEBI:24875"/>
    </ligand>
</feature>